<name>A0A841PQV6_9HYPH</name>
<dbReference type="SUPFAM" id="SSF48008">
    <property type="entry name" value="GntR ligand-binding domain-like"/>
    <property type="match status" value="1"/>
</dbReference>
<dbReference type="GO" id="GO:0003700">
    <property type="term" value="F:DNA-binding transcription factor activity"/>
    <property type="evidence" value="ECO:0007669"/>
    <property type="project" value="InterPro"/>
</dbReference>
<dbReference type="InterPro" id="IPR036388">
    <property type="entry name" value="WH-like_DNA-bd_sf"/>
</dbReference>
<feature type="domain" description="HTH gntR-type" evidence="4">
    <location>
        <begin position="9"/>
        <end position="76"/>
    </location>
</feature>
<evidence type="ECO:0000259" key="4">
    <source>
        <dbReference type="PROSITE" id="PS50949"/>
    </source>
</evidence>
<accession>A0A841PQV6</accession>
<dbReference type="Proteomes" id="UP000556329">
    <property type="component" value="Unassembled WGS sequence"/>
</dbReference>
<keyword evidence="1" id="KW-0805">Transcription regulation</keyword>
<dbReference type="PANTHER" id="PTHR43537">
    <property type="entry name" value="TRANSCRIPTIONAL REGULATOR, GNTR FAMILY"/>
    <property type="match status" value="1"/>
</dbReference>
<dbReference type="PANTHER" id="PTHR43537:SF44">
    <property type="entry name" value="GNTR FAMILY REGULATORY PROTEIN"/>
    <property type="match status" value="1"/>
</dbReference>
<evidence type="ECO:0000256" key="2">
    <source>
        <dbReference type="ARBA" id="ARBA00023125"/>
    </source>
</evidence>
<sequence length="233" mass="26222">MDAMEVKLQTLPKQVAGVLARRIATDGVSGGQGPSEQQILQEFGVSRAVAREALKILASLDMIEIAQGRRVVLRPAEEWDYLSPLLIDWLPPEQIRQLLAEAHATRIIIEPAIAAIAAKHMTKETLERLGILLAAMSATEDNPDAYLKLDLDFHMEICRSTQNRILDRFMYSSRWWQAASRRVSNQMPHALTFATEDHRAIYEALVARDAKRAEEAMRRHLKATTAVGLPYKD</sequence>
<evidence type="ECO:0000256" key="1">
    <source>
        <dbReference type="ARBA" id="ARBA00023015"/>
    </source>
</evidence>
<dbReference type="SUPFAM" id="SSF46785">
    <property type="entry name" value="Winged helix' DNA-binding domain"/>
    <property type="match status" value="1"/>
</dbReference>
<dbReference type="PROSITE" id="PS50949">
    <property type="entry name" value="HTH_GNTR"/>
    <property type="match status" value="1"/>
</dbReference>
<dbReference type="AlphaFoldDB" id="A0A841PQV6"/>
<dbReference type="InterPro" id="IPR000524">
    <property type="entry name" value="Tscrpt_reg_HTH_GntR"/>
</dbReference>
<protein>
    <submittedName>
        <fullName evidence="5">DNA-binding FadR family transcriptional regulator</fullName>
    </submittedName>
</protein>
<evidence type="ECO:0000256" key="3">
    <source>
        <dbReference type="ARBA" id="ARBA00023163"/>
    </source>
</evidence>
<evidence type="ECO:0000313" key="5">
    <source>
        <dbReference type="EMBL" id="MBB6410795.1"/>
    </source>
</evidence>
<keyword evidence="2 5" id="KW-0238">DNA-binding</keyword>
<dbReference type="Pfam" id="PF07729">
    <property type="entry name" value="FCD"/>
    <property type="match status" value="1"/>
</dbReference>
<dbReference type="Gene3D" id="1.10.10.10">
    <property type="entry name" value="Winged helix-like DNA-binding domain superfamily/Winged helix DNA-binding domain"/>
    <property type="match status" value="1"/>
</dbReference>
<dbReference type="EMBL" id="JACHEF010000003">
    <property type="protein sequence ID" value="MBB6410795.1"/>
    <property type="molecule type" value="Genomic_DNA"/>
</dbReference>
<dbReference type="SMART" id="SM00895">
    <property type="entry name" value="FCD"/>
    <property type="match status" value="1"/>
</dbReference>
<comment type="caution">
    <text evidence="5">The sequence shown here is derived from an EMBL/GenBank/DDBJ whole genome shotgun (WGS) entry which is preliminary data.</text>
</comment>
<dbReference type="InterPro" id="IPR036390">
    <property type="entry name" value="WH_DNA-bd_sf"/>
</dbReference>
<dbReference type="GO" id="GO:0003677">
    <property type="term" value="F:DNA binding"/>
    <property type="evidence" value="ECO:0007669"/>
    <property type="project" value="UniProtKB-KW"/>
</dbReference>
<keyword evidence="3" id="KW-0804">Transcription</keyword>
<gene>
    <name evidence="5" type="ORF">HNQ71_003469</name>
</gene>
<proteinExistence type="predicted"/>
<dbReference type="InterPro" id="IPR011711">
    <property type="entry name" value="GntR_C"/>
</dbReference>
<dbReference type="Pfam" id="PF00392">
    <property type="entry name" value="GntR"/>
    <property type="match status" value="1"/>
</dbReference>
<dbReference type="Gene3D" id="1.20.120.530">
    <property type="entry name" value="GntR ligand-binding domain-like"/>
    <property type="match status" value="1"/>
</dbReference>
<keyword evidence="6" id="KW-1185">Reference proteome</keyword>
<evidence type="ECO:0000313" key="6">
    <source>
        <dbReference type="Proteomes" id="UP000556329"/>
    </source>
</evidence>
<dbReference type="InterPro" id="IPR008920">
    <property type="entry name" value="TF_FadR/GntR_C"/>
</dbReference>
<organism evidence="5 6">
    <name type="scientific">Mesorhizobium sangaii</name>
    <dbReference type="NCBI Taxonomy" id="505389"/>
    <lineage>
        <taxon>Bacteria</taxon>
        <taxon>Pseudomonadati</taxon>
        <taxon>Pseudomonadota</taxon>
        <taxon>Alphaproteobacteria</taxon>
        <taxon>Hyphomicrobiales</taxon>
        <taxon>Phyllobacteriaceae</taxon>
        <taxon>Mesorhizobium</taxon>
    </lineage>
</organism>
<dbReference type="RefSeq" id="WP_246461609.1">
    <property type="nucleotide sequence ID" value="NZ_JACHEF010000003.1"/>
</dbReference>
<reference evidence="5 6" key="1">
    <citation type="submission" date="2020-08" db="EMBL/GenBank/DDBJ databases">
        <title>Genomic Encyclopedia of Type Strains, Phase IV (KMG-IV): sequencing the most valuable type-strain genomes for metagenomic binning, comparative biology and taxonomic classification.</title>
        <authorList>
            <person name="Goeker M."/>
        </authorList>
    </citation>
    <scope>NUCLEOTIDE SEQUENCE [LARGE SCALE GENOMIC DNA]</scope>
    <source>
        <strain evidence="5 6">DSM 100039</strain>
    </source>
</reference>